<dbReference type="EMBL" id="JAWDGP010006640">
    <property type="protein sequence ID" value="KAK3737584.1"/>
    <property type="molecule type" value="Genomic_DNA"/>
</dbReference>
<dbReference type="PANTHER" id="PTHR34487">
    <property type="entry name" value="ACYL-ACP THIOESTERASE"/>
    <property type="match status" value="1"/>
</dbReference>
<dbReference type="SUPFAM" id="SSF54637">
    <property type="entry name" value="Thioesterase/thiol ester dehydrase-isomerase"/>
    <property type="match status" value="1"/>
</dbReference>
<evidence type="ECO:0000313" key="1">
    <source>
        <dbReference type="EMBL" id="KAK3737584.1"/>
    </source>
</evidence>
<dbReference type="PANTHER" id="PTHR34487:SF1">
    <property type="entry name" value="ACYL-ACP THIOESTERASE"/>
    <property type="match status" value="1"/>
</dbReference>
<comment type="caution">
    <text evidence="1">The sequence shown here is derived from an EMBL/GenBank/DDBJ whole genome shotgun (WGS) entry which is preliminary data.</text>
</comment>
<name>A0AAE1CVD4_9GAST</name>
<protein>
    <submittedName>
        <fullName evidence="1">Uncharacterized protein</fullName>
    </submittedName>
</protein>
<dbReference type="AlphaFoldDB" id="A0AAE1CVD4"/>
<dbReference type="Proteomes" id="UP001283361">
    <property type="component" value="Unassembled WGS sequence"/>
</dbReference>
<sequence length="304" mass="35350">MWLRSKKKVPQIHDGDIDRIVGQMNTRRMFLSDRHVKVISPGGFPYEAYNGKAHVTPWSILHMLEFSRDVFFSRNTPSDQCFLDIDKICHNRLMFMAYTSTKVWPNLYDHSVCKNPLELHSELINVGKTSFGIKTSIGIEKLDLPLCENFVQPVLIDKTTRKPTMPPEWWIEKYSKGLEGKGSLRLSRHAVPERGASHRYQTKISASDLDSFWHANWSSYLKFSYNALVDYTMSKHDHGNIASAFRQSKQFSLLYLQETNLNDTLDIDLWEDPEHSNLFKFQFYKGSDVVCESQIELYPTEPDE</sequence>
<gene>
    <name evidence="1" type="ORF">RRG08_062211</name>
</gene>
<evidence type="ECO:0000313" key="2">
    <source>
        <dbReference type="Proteomes" id="UP001283361"/>
    </source>
</evidence>
<keyword evidence="2" id="KW-1185">Reference proteome</keyword>
<reference evidence="1" key="1">
    <citation type="journal article" date="2023" name="G3 (Bethesda)">
        <title>A reference genome for the long-term kleptoplast-retaining sea slug Elysia crispata morphotype clarki.</title>
        <authorList>
            <person name="Eastman K.E."/>
            <person name="Pendleton A.L."/>
            <person name="Shaikh M.A."/>
            <person name="Suttiyut T."/>
            <person name="Ogas R."/>
            <person name="Tomko P."/>
            <person name="Gavelis G."/>
            <person name="Widhalm J.R."/>
            <person name="Wisecaver J.H."/>
        </authorList>
    </citation>
    <scope>NUCLEOTIDE SEQUENCE</scope>
    <source>
        <strain evidence="1">ECLA1</strain>
    </source>
</reference>
<dbReference type="InterPro" id="IPR029069">
    <property type="entry name" value="HotDog_dom_sf"/>
</dbReference>
<accession>A0AAE1CVD4</accession>
<dbReference type="Gene3D" id="3.10.129.10">
    <property type="entry name" value="Hotdog Thioesterase"/>
    <property type="match status" value="1"/>
</dbReference>
<proteinExistence type="predicted"/>
<organism evidence="1 2">
    <name type="scientific">Elysia crispata</name>
    <name type="common">lettuce slug</name>
    <dbReference type="NCBI Taxonomy" id="231223"/>
    <lineage>
        <taxon>Eukaryota</taxon>
        <taxon>Metazoa</taxon>
        <taxon>Spiralia</taxon>
        <taxon>Lophotrochozoa</taxon>
        <taxon>Mollusca</taxon>
        <taxon>Gastropoda</taxon>
        <taxon>Heterobranchia</taxon>
        <taxon>Euthyneura</taxon>
        <taxon>Panpulmonata</taxon>
        <taxon>Sacoglossa</taxon>
        <taxon>Placobranchoidea</taxon>
        <taxon>Plakobranchidae</taxon>
        <taxon>Elysia</taxon>
    </lineage>
</organism>